<evidence type="ECO:0000256" key="3">
    <source>
        <dbReference type="ARBA" id="ARBA00022989"/>
    </source>
</evidence>
<reference evidence="7 8" key="1">
    <citation type="submission" date="2020-08" db="EMBL/GenBank/DDBJ databases">
        <title>Genomic Encyclopedia of Type Strains, Phase IV (KMG-IV): sequencing the most valuable type-strain genomes for metagenomic binning, comparative biology and taxonomic classification.</title>
        <authorList>
            <person name="Goeker M."/>
        </authorList>
    </citation>
    <scope>NUCLEOTIDE SEQUENCE [LARGE SCALE GENOMIC DNA]</scope>
    <source>
        <strain evidence="7 8">DSM 14878</strain>
    </source>
</reference>
<name>A0A7W6A8G3_9CAUL</name>
<dbReference type="EMBL" id="JACIDA010000003">
    <property type="protein sequence ID" value="MBB3873532.1"/>
    <property type="molecule type" value="Genomic_DNA"/>
</dbReference>
<evidence type="ECO:0008006" key="9">
    <source>
        <dbReference type="Google" id="ProtNLM"/>
    </source>
</evidence>
<keyword evidence="3 6" id="KW-1133">Transmembrane helix</keyword>
<evidence type="ECO:0000313" key="7">
    <source>
        <dbReference type="EMBL" id="MBB3873532.1"/>
    </source>
</evidence>
<dbReference type="PANTHER" id="PTHR30168">
    <property type="entry name" value="PUTATIVE MEMBRANE PROTEIN YPFJ"/>
    <property type="match status" value="1"/>
</dbReference>
<keyword evidence="4 6" id="KW-0472">Membrane</keyword>
<evidence type="ECO:0000313" key="8">
    <source>
        <dbReference type="Proteomes" id="UP000532936"/>
    </source>
</evidence>
<dbReference type="Pfam" id="PF04228">
    <property type="entry name" value="Zn_peptidase"/>
    <property type="match status" value="1"/>
</dbReference>
<feature type="region of interest" description="Disordered" evidence="5">
    <location>
        <begin position="237"/>
        <end position="256"/>
    </location>
</feature>
<comment type="subcellular location">
    <subcellularLocation>
        <location evidence="1">Membrane</location>
        <topology evidence="1">Single-pass membrane protein</topology>
    </subcellularLocation>
</comment>
<evidence type="ECO:0000256" key="2">
    <source>
        <dbReference type="ARBA" id="ARBA00022692"/>
    </source>
</evidence>
<dbReference type="PANTHER" id="PTHR30168:SF0">
    <property type="entry name" value="INNER MEMBRANE PROTEIN"/>
    <property type="match status" value="1"/>
</dbReference>
<protein>
    <recommendedName>
        <fullName evidence="9">Flagellar biosynthesis protein FlgM</fullName>
    </recommendedName>
</protein>
<feature type="transmembrane region" description="Helical" evidence="6">
    <location>
        <begin position="21"/>
        <end position="42"/>
    </location>
</feature>
<evidence type="ECO:0000256" key="1">
    <source>
        <dbReference type="ARBA" id="ARBA00004167"/>
    </source>
</evidence>
<evidence type="ECO:0000256" key="6">
    <source>
        <dbReference type="SAM" id="Phobius"/>
    </source>
</evidence>
<accession>A0A7W6A8G3</accession>
<proteinExistence type="predicted"/>
<keyword evidence="2 6" id="KW-0812">Transmembrane</keyword>
<gene>
    <name evidence="7" type="ORF">GGR11_003094</name>
</gene>
<evidence type="ECO:0000256" key="4">
    <source>
        <dbReference type="ARBA" id="ARBA00023136"/>
    </source>
</evidence>
<dbReference type="GO" id="GO:0016020">
    <property type="term" value="C:membrane"/>
    <property type="evidence" value="ECO:0007669"/>
    <property type="project" value="UniProtKB-SubCell"/>
</dbReference>
<dbReference type="InterPro" id="IPR007343">
    <property type="entry name" value="Uncharacterised_pept_Zn_put"/>
</dbReference>
<dbReference type="AlphaFoldDB" id="A0A7W6A8G3"/>
<evidence type="ECO:0000256" key="5">
    <source>
        <dbReference type="SAM" id="MobiDB-lite"/>
    </source>
</evidence>
<organism evidence="7 8">
    <name type="scientific">Brevundimonas mediterranea</name>
    <dbReference type="NCBI Taxonomy" id="74329"/>
    <lineage>
        <taxon>Bacteria</taxon>
        <taxon>Pseudomonadati</taxon>
        <taxon>Pseudomonadota</taxon>
        <taxon>Alphaproteobacteria</taxon>
        <taxon>Caulobacterales</taxon>
        <taxon>Caulobacteraceae</taxon>
        <taxon>Brevundimonas</taxon>
    </lineage>
</organism>
<dbReference type="RefSeq" id="WP_183198382.1">
    <property type="nucleotide sequence ID" value="NZ_JACIDA010000003.1"/>
</dbReference>
<dbReference type="Proteomes" id="UP000532936">
    <property type="component" value="Unassembled WGS sequence"/>
</dbReference>
<sequence length="284" mass="29760">MRWQGGRTGGGGVEDRRGLGGGALAGGGIGVGVLAIIGYLVFGIDPATTTQLASQFGGVGAKQQQGQVGTPEDQAGRFVDVVGGNINDVWTQKLNGYEPPKVVIYEQGTSTGCGYGQSAMGPFYCPTDRTVYLDLGFWQEMETQLGASGADFARAYVIAHEFGHHVQTLTGTSAQVRQAQQRAQGEAEANQYSVALELQADCYAGVWARNASAVSNGQVALEPGDIEEGMKTAQAIGDDTLQRRGGGRVSPESFTHGSAAQRVEWLQRGYQSGDPAVCDTFSGA</sequence>
<comment type="caution">
    <text evidence="7">The sequence shown here is derived from an EMBL/GenBank/DDBJ whole genome shotgun (WGS) entry which is preliminary data.</text>
</comment>